<name>A0A6P3HZA7_BISBB</name>
<dbReference type="GeneID" id="104993198"/>
<evidence type="ECO:0000313" key="2">
    <source>
        <dbReference type="Proteomes" id="UP000515208"/>
    </source>
</evidence>
<evidence type="ECO:0000313" key="3">
    <source>
        <dbReference type="RefSeq" id="XP_010844647.1"/>
    </source>
</evidence>
<feature type="compositionally biased region" description="Basic residues" evidence="1">
    <location>
        <begin position="158"/>
        <end position="174"/>
    </location>
</feature>
<feature type="compositionally biased region" description="Pro residues" evidence="1">
    <location>
        <begin position="76"/>
        <end position="103"/>
    </location>
</feature>
<dbReference type="KEGG" id="bbis:104993198"/>
<feature type="compositionally biased region" description="Pro residues" evidence="1">
    <location>
        <begin position="23"/>
        <end position="36"/>
    </location>
</feature>
<reference evidence="3" key="1">
    <citation type="submission" date="2025-08" db="UniProtKB">
        <authorList>
            <consortium name="RefSeq"/>
        </authorList>
    </citation>
    <scope>IDENTIFICATION</scope>
    <source>
        <tissue evidence="3">Blood</tissue>
    </source>
</reference>
<feature type="compositionally biased region" description="Pro residues" evidence="1">
    <location>
        <begin position="111"/>
        <end position="126"/>
    </location>
</feature>
<feature type="compositionally biased region" description="Basic residues" evidence="1">
    <location>
        <begin position="37"/>
        <end position="48"/>
    </location>
</feature>
<proteinExistence type="predicted"/>
<dbReference type="AlphaFoldDB" id="A0A6P3HZA7"/>
<feature type="compositionally biased region" description="Basic residues" evidence="1">
    <location>
        <begin position="128"/>
        <end position="140"/>
    </location>
</feature>
<dbReference type="PRINTS" id="PR01217">
    <property type="entry name" value="PRICHEXTENSN"/>
</dbReference>
<dbReference type="Proteomes" id="UP000515208">
    <property type="component" value="Unplaced"/>
</dbReference>
<feature type="region of interest" description="Disordered" evidence="1">
    <location>
        <begin position="1"/>
        <end position="230"/>
    </location>
</feature>
<gene>
    <name evidence="3" type="primary">LOC104993198</name>
</gene>
<feature type="compositionally biased region" description="Low complexity" evidence="1">
    <location>
        <begin position="141"/>
        <end position="157"/>
    </location>
</feature>
<dbReference type="RefSeq" id="XP_010844647.1">
    <property type="nucleotide sequence ID" value="XM_010846345.1"/>
</dbReference>
<feature type="compositionally biased region" description="Basic and acidic residues" evidence="1">
    <location>
        <begin position="192"/>
        <end position="205"/>
    </location>
</feature>
<sequence length="255" mass="27336">MPTPKRIVWTKSRSAGGLHSRPLNPPRKSPCLFPPRPHPRGPHSRRTTRATSAARPARRPRPLPAHAESRRRPAPRPRPPPVPAPSAPPARGPPSPTPSPRPPLGGAAPAAPYPTPLSPGPQPAQPHPGRRAPRPRRSCRRAGAAQPGANAQGALPQRRGRQRRVGPGRGRRPPVRQSVAAGAAAAAHCTRRRPEEESEPRREGASEVEGEGTSEGGNAARLGLGPLTTAGASYRRLWPESRRPGRCCRHRCSRQ</sequence>
<feature type="compositionally biased region" description="Low complexity" evidence="1">
    <location>
        <begin position="175"/>
        <end position="187"/>
    </location>
</feature>
<organism evidence="2 3">
    <name type="scientific">Bison bison bison</name>
    <name type="common">North American plains bison</name>
    <dbReference type="NCBI Taxonomy" id="43346"/>
    <lineage>
        <taxon>Eukaryota</taxon>
        <taxon>Metazoa</taxon>
        <taxon>Chordata</taxon>
        <taxon>Craniata</taxon>
        <taxon>Vertebrata</taxon>
        <taxon>Euteleostomi</taxon>
        <taxon>Mammalia</taxon>
        <taxon>Eutheria</taxon>
        <taxon>Laurasiatheria</taxon>
        <taxon>Artiodactyla</taxon>
        <taxon>Ruminantia</taxon>
        <taxon>Pecora</taxon>
        <taxon>Bovidae</taxon>
        <taxon>Bovinae</taxon>
        <taxon>Bison</taxon>
    </lineage>
</organism>
<protein>
    <submittedName>
        <fullName evidence="3">Atherin-like</fullName>
    </submittedName>
</protein>
<accession>A0A6P3HZA7</accession>
<evidence type="ECO:0000256" key="1">
    <source>
        <dbReference type="SAM" id="MobiDB-lite"/>
    </source>
</evidence>
<keyword evidence="2" id="KW-1185">Reference proteome</keyword>